<evidence type="ECO:0000256" key="2">
    <source>
        <dbReference type="HAMAP-Rule" id="MF_01074"/>
    </source>
</evidence>
<keyword evidence="1 2" id="KW-0533">Nickel</keyword>
<dbReference type="GO" id="GO:0016829">
    <property type="term" value="F:lyase activity"/>
    <property type="evidence" value="ECO:0007669"/>
    <property type="project" value="UniProtKB-UniRule"/>
</dbReference>
<organism evidence="4 5">
    <name type="scientific">Haliangium ochraceum (strain DSM 14365 / JCM 11303 / SMP-2)</name>
    <dbReference type="NCBI Taxonomy" id="502025"/>
    <lineage>
        <taxon>Bacteria</taxon>
        <taxon>Pseudomonadati</taxon>
        <taxon>Myxococcota</taxon>
        <taxon>Polyangia</taxon>
        <taxon>Haliangiales</taxon>
        <taxon>Kofleriaceae</taxon>
        <taxon>Haliangium</taxon>
    </lineage>
</organism>
<reference evidence="4 5" key="1">
    <citation type="journal article" date="2010" name="Stand. Genomic Sci.">
        <title>Complete genome sequence of Haliangium ochraceum type strain (SMP-2).</title>
        <authorList>
            <consortium name="US DOE Joint Genome Institute (JGI-PGF)"/>
            <person name="Ivanova N."/>
            <person name="Daum C."/>
            <person name="Lang E."/>
            <person name="Abt B."/>
            <person name="Kopitz M."/>
            <person name="Saunders E."/>
            <person name="Lapidus A."/>
            <person name="Lucas S."/>
            <person name="Glavina Del Rio T."/>
            <person name="Nolan M."/>
            <person name="Tice H."/>
            <person name="Copeland A."/>
            <person name="Cheng J.F."/>
            <person name="Chen F."/>
            <person name="Bruce D."/>
            <person name="Goodwin L."/>
            <person name="Pitluck S."/>
            <person name="Mavromatis K."/>
            <person name="Pati A."/>
            <person name="Mikhailova N."/>
            <person name="Chen A."/>
            <person name="Palaniappan K."/>
            <person name="Land M."/>
            <person name="Hauser L."/>
            <person name="Chang Y.J."/>
            <person name="Jeffries C.D."/>
            <person name="Detter J.C."/>
            <person name="Brettin T."/>
            <person name="Rohde M."/>
            <person name="Goker M."/>
            <person name="Bristow J."/>
            <person name="Markowitz V."/>
            <person name="Eisen J.A."/>
            <person name="Hugenholtz P."/>
            <person name="Kyrpides N.C."/>
            <person name="Klenk H.P."/>
        </authorList>
    </citation>
    <scope>NUCLEOTIDE SEQUENCE [LARGE SCALE GENOMIC DNA]</scope>
    <source>
        <strain evidence="5">DSM 14365 / CIP 107738 / JCM 11303 / AJ 13395 / SMP-2</strain>
    </source>
</reference>
<evidence type="ECO:0000313" key="5">
    <source>
        <dbReference type="Proteomes" id="UP000001880"/>
    </source>
</evidence>
<dbReference type="KEGG" id="hoh:Hoch_2562"/>
<dbReference type="GO" id="GO:0016151">
    <property type="term" value="F:nickel cation binding"/>
    <property type="evidence" value="ECO:0007669"/>
    <property type="project" value="UniProtKB-UniRule"/>
</dbReference>
<keyword evidence="2" id="KW-0456">Lyase</keyword>
<dbReference type="PANTHER" id="PTHR36566:SF1">
    <property type="entry name" value="PYRIDINIUM-3,5-BISTHIOCARBOXYLIC ACID MONONUCLEOTIDE NICKEL INSERTION PROTEIN"/>
    <property type="match status" value="1"/>
</dbReference>
<dbReference type="Gene3D" id="3.30.70.1380">
    <property type="entry name" value="Transcriptional regulatory protein pf0864 domain like"/>
    <property type="match status" value="1"/>
</dbReference>
<dbReference type="Proteomes" id="UP000001880">
    <property type="component" value="Chromosome"/>
</dbReference>
<name>D0LKP8_HALO1</name>
<dbReference type="Pfam" id="PF01969">
    <property type="entry name" value="Ni_insertion"/>
    <property type="match status" value="1"/>
</dbReference>
<dbReference type="PANTHER" id="PTHR36566">
    <property type="entry name" value="NICKEL INSERTION PROTEIN-RELATED"/>
    <property type="match status" value="1"/>
</dbReference>
<keyword evidence="5" id="KW-1185">Reference proteome</keyword>
<proteinExistence type="inferred from homology"/>
<dbReference type="HAMAP" id="MF_01074">
    <property type="entry name" value="LarC"/>
    <property type="match status" value="1"/>
</dbReference>
<dbReference type="NCBIfam" id="TIGR00299">
    <property type="entry name" value="nickel pincer cofactor biosynthesis protein LarC"/>
    <property type="match status" value="1"/>
</dbReference>
<evidence type="ECO:0000313" key="4">
    <source>
        <dbReference type="EMBL" id="ACY15096.1"/>
    </source>
</evidence>
<dbReference type="AlphaFoldDB" id="D0LKP8"/>
<sequence>MSDPERLRGAHLHFDCASGAAGDMTLGALIDAGVPIAIIRDALDRLGVGGYRLSARTVVQRGIRAVDVKVDTSPAPAADGDAEHGHAHTHGLTHDEHEHAHAHAHAHAHGHAHEHAHGDGHEHRAYRDIRAMILGAGLDAEIARRALDMFDRVARAESRMHDRPIDEVEFHEVGAIDSIVDIVGTAAALAWLSPRSVSVASVATGHGTVHCAHGILPVPAPATLEILREAGGVAVSGGLQRELCTPTGAAILCAAASAWAPMPPLVPLAVGYGAGDATLPDRANVLRVTFGQPVENAPADPTQEGAGGAGDDAVWRIEANIDDMSAELCEHAAEQAFAAGALDVWWTSIVMKKGRPALLVTALAPEAARAAVSEALLRETSSIGVRFDRVSRRVLARESREIDTAYGRLPIKLARLDDEVVNAAPEYEPCRAAARAAGVALKQVFAAVLAGYQRESAE</sequence>
<dbReference type="eggNOG" id="COG1641">
    <property type="taxonomic scope" value="Bacteria"/>
</dbReference>
<dbReference type="RefSeq" id="WP_012827704.1">
    <property type="nucleotide sequence ID" value="NC_013440.1"/>
</dbReference>
<dbReference type="EMBL" id="CP001804">
    <property type="protein sequence ID" value="ACY15096.1"/>
    <property type="molecule type" value="Genomic_DNA"/>
</dbReference>
<feature type="compositionally biased region" description="Basic and acidic residues" evidence="3">
    <location>
        <begin position="111"/>
        <end position="122"/>
    </location>
</feature>
<accession>D0LKP8</accession>
<dbReference type="OrthoDB" id="9765625at2"/>
<feature type="region of interest" description="Disordered" evidence="3">
    <location>
        <begin position="71"/>
        <end position="122"/>
    </location>
</feature>
<feature type="compositionally biased region" description="Basic and acidic residues" evidence="3">
    <location>
        <begin position="81"/>
        <end position="101"/>
    </location>
</feature>
<dbReference type="Gene3D" id="3.10.20.300">
    <property type="entry name" value="mk0293 like domain"/>
    <property type="match status" value="1"/>
</dbReference>
<evidence type="ECO:0000256" key="1">
    <source>
        <dbReference type="ARBA" id="ARBA00022596"/>
    </source>
</evidence>
<gene>
    <name evidence="4" type="ordered locus">Hoch_2562</name>
</gene>
<dbReference type="HOGENOM" id="CLU_028523_2_1_7"/>
<dbReference type="InterPro" id="IPR002822">
    <property type="entry name" value="Ni_insertion"/>
</dbReference>
<dbReference type="STRING" id="502025.Hoch_2562"/>
<protein>
    <recommendedName>
        <fullName evidence="2">Putative nickel insertion protein</fullName>
    </recommendedName>
</protein>
<evidence type="ECO:0000256" key="3">
    <source>
        <dbReference type="SAM" id="MobiDB-lite"/>
    </source>
</evidence>
<comment type="similarity">
    <text evidence="2">Belongs to the LarC family.</text>
</comment>